<dbReference type="SUPFAM" id="SSF56059">
    <property type="entry name" value="Glutathione synthetase ATP-binding domain-like"/>
    <property type="match status" value="1"/>
</dbReference>
<accession>A0AAD2DP36</accession>
<protein>
    <recommendedName>
        <fullName evidence="1">D-alanine--D-alanine ligase C-terminal domain-containing protein</fullName>
    </recommendedName>
</protein>
<dbReference type="EMBL" id="OU503039">
    <property type="protein sequence ID" value="CAI9758860.1"/>
    <property type="molecule type" value="Genomic_DNA"/>
</dbReference>
<evidence type="ECO:0000259" key="1">
    <source>
        <dbReference type="Pfam" id="PF07478"/>
    </source>
</evidence>
<dbReference type="AlphaFoldDB" id="A0AAD2DP36"/>
<organism evidence="2 3">
    <name type="scientific">Fraxinus pennsylvanica</name>
    <dbReference type="NCBI Taxonomy" id="56036"/>
    <lineage>
        <taxon>Eukaryota</taxon>
        <taxon>Viridiplantae</taxon>
        <taxon>Streptophyta</taxon>
        <taxon>Embryophyta</taxon>
        <taxon>Tracheophyta</taxon>
        <taxon>Spermatophyta</taxon>
        <taxon>Magnoliopsida</taxon>
        <taxon>eudicotyledons</taxon>
        <taxon>Gunneridae</taxon>
        <taxon>Pentapetalae</taxon>
        <taxon>asterids</taxon>
        <taxon>lamiids</taxon>
        <taxon>Lamiales</taxon>
        <taxon>Oleaceae</taxon>
        <taxon>Oleeae</taxon>
        <taxon>Fraxinus</taxon>
    </lineage>
</organism>
<evidence type="ECO:0000313" key="3">
    <source>
        <dbReference type="Proteomes" id="UP000834106"/>
    </source>
</evidence>
<dbReference type="PANTHER" id="PTHR23132:SF0">
    <property type="entry name" value="D-ALANINE-D-ALANINE LIGASE FAMILY"/>
    <property type="match status" value="1"/>
</dbReference>
<gene>
    <name evidence="2" type="ORF">FPE_LOCUS6290</name>
</gene>
<dbReference type="Proteomes" id="UP000834106">
    <property type="component" value="Chromosome 4"/>
</dbReference>
<evidence type="ECO:0000313" key="2">
    <source>
        <dbReference type="EMBL" id="CAI9758860.1"/>
    </source>
</evidence>
<dbReference type="GO" id="GO:0009507">
    <property type="term" value="C:chloroplast"/>
    <property type="evidence" value="ECO:0007669"/>
    <property type="project" value="TreeGrafter"/>
</dbReference>
<reference evidence="2" key="1">
    <citation type="submission" date="2023-05" db="EMBL/GenBank/DDBJ databases">
        <authorList>
            <person name="Huff M."/>
        </authorList>
    </citation>
    <scope>NUCLEOTIDE SEQUENCE</scope>
</reference>
<sequence length="324" mass="36039">MSGTNVWLNLNAIDDLNVIPCLLASTNRIHPICILTRQNQERAPGLFGHYRKWVEITVGVVGKRGSMHSLTPSITVKGTGDILSLEEKFHGGTGINLTPPPLSLIRSMNLIRLVKLLLMSDLVKIKKDPYKAIMKMMILNVMCLLEGFSRIDAFVKVDNGEALIIEVNTVPGMTPFTVLIHQALEEKPPCILNCSVVHCLSWPQRVNGNFGFYGFSCVLLIMALLAPEEPFFFEVVRFLGLTTNCLVIEMGHGWYVWRPWVPHTKCRGLGQSSTHMVGKLAISTHMGYNENYDIVIRACLVVPATHRAYGNPMEPMKMVGSLGP</sequence>
<feature type="domain" description="D-alanine--D-alanine ligase C-terminal" evidence="1">
    <location>
        <begin position="130"/>
        <end position="180"/>
    </location>
</feature>
<dbReference type="GO" id="GO:0008716">
    <property type="term" value="F:D-alanine-D-alanine ligase activity"/>
    <property type="evidence" value="ECO:0007669"/>
    <property type="project" value="InterPro"/>
</dbReference>
<proteinExistence type="predicted"/>
<dbReference type="Pfam" id="PF07478">
    <property type="entry name" value="Dala_Dala_lig_C"/>
    <property type="match status" value="1"/>
</dbReference>
<name>A0AAD2DP36_9LAMI</name>
<dbReference type="InterPro" id="IPR011095">
    <property type="entry name" value="Dala_Dala_lig_C"/>
</dbReference>
<dbReference type="PANTHER" id="PTHR23132">
    <property type="entry name" value="D-ALANINE--D-ALANINE LIGASE"/>
    <property type="match status" value="1"/>
</dbReference>
<dbReference type="Gene3D" id="3.30.470.20">
    <property type="entry name" value="ATP-grasp fold, B domain"/>
    <property type="match status" value="1"/>
</dbReference>
<keyword evidence="3" id="KW-1185">Reference proteome</keyword>